<evidence type="ECO:0008006" key="3">
    <source>
        <dbReference type="Google" id="ProtNLM"/>
    </source>
</evidence>
<dbReference type="Proteomes" id="UP000581447">
    <property type="component" value="Unassembled WGS sequence"/>
</dbReference>
<reference evidence="1 2" key="1">
    <citation type="submission" date="2020-08" db="EMBL/GenBank/DDBJ databases">
        <title>Genomic Encyclopedia of Type Strains, Phase IV (KMG-IV): sequencing the most valuable type-strain genomes for metagenomic binning, comparative biology and taxonomic classification.</title>
        <authorList>
            <person name="Goeker M."/>
        </authorList>
    </citation>
    <scope>NUCLEOTIDE SEQUENCE [LARGE SCALE GENOMIC DNA]</scope>
    <source>
        <strain evidence="1 2">DSM 29050</strain>
    </source>
</reference>
<name>A0A840B0F8_9SPHN</name>
<dbReference type="AlphaFoldDB" id="A0A840B0F8"/>
<keyword evidence="2" id="KW-1185">Reference proteome</keyword>
<accession>A0A840B0F8</accession>
<sequence>MALPPEGAAPLFVSAGSHLRISPAAFLPTDPDAVTPIGAPLPNPQAPQGFEVYAYSFWRHGSSPAGTLGNGQYGASQSAVIAAIPVLRFSGNPGLSRLSMAGRISVAHGSVRERELAAGVRWRPVARIPVQIIAERRFRQDRPDAFAALVAGGQSGVKLPLRFRLDGYGQAGFVSGQGGGPFADVAVQAHRPIAQSQRASFAIGAGVWGGGQDNVMRVDVGPNIRANVTTRGAVLQLDASWRWRVAGQAQPGHGPAVTLSTSF</sequence>
<gene>
    <name evidence="1" type="ORF">GGR91_000027</name>
</gene>
<comment type="caution">
    <text evidence="1">The sequence shown here is derived from an EMBL/GenBank/DDBJ whole genome shotgun (WGS) entry which is preliminary data.</text>
</comment>
<dbReference type="RefSeq" id="WP_183938909.1">
    <property type="nucleotide sequence ID" value="NZ_BAABBG010000001.1"/>
</dbReference>
<dbReference type="EMBL" id="JACIEA010000001">
    <property type="protein sequence ID" value="MBB3941805.1"/>
    <property type="molecule type" value="Genomic_DNA"/>
</dbReference>
<protein>
    <recommendedName>
        <fullName evidence="3">Haemolysin activator HlyB C-terminal domain-containing protein</fullName>
    </recommendedName>
</protein>
<evidence type="ECO:0000313" key="1">
    <source>
        <dbReference type="EMBL" id="MBB3941805.1"/>
    </source>
</evidence>
<proteinExistence type="predicted"/>
<evidence type="ECO:0000313" key="2">
    <source>
        <dbReference type="Proteomes" id="UP000581447"/>
    </source>
</evidence>
<organism evidence="1 2">
    <name type="scientific">Sphingorhabdus rigui</name>
    <dbReference type="NCBI Taxonomy" id="1282858"/>
    <lineage>
        <taxon>Bacteria</taxon>
        <taxon>Pseudomonadati</taxon>
        <taxon>Pseudomonadota</taxon>
        <taxon>Alphaproteobacteria</taxon>
        <taxon>Sphingomonadales</taxon>
        <taxon>Sphingomonadaceae</taxon>
        <taxon>Sphingorhabdus</taxon>
    </lineage>
</organism>